<keyword evidence="2" id="KW-1185">Reference proteome</keyword>
<dbReference type="PANTHER" id="PTHR34290:SF2">
    <property type="entry name" value="OS04G0668800 PROTEIN"/>
    <property type="match status" value="1"/>
</dbReference>
<reference evidence="1 2" key="1">
    <citation type="submission" date="2016-10" db="EMBL/GenBank/DDBJ databases">
        <authorList>
            <person name="de Groot N.N."/>
        </authorList>
    </citation>
    <scope>NUCLEOTIDE SEQUENCE [LARGE SCALE GENOMIC DNA]</scope>
    <source>
        <strain evidence="1 2">CGMCC 1.10836</strain>
    </source>
</reference>
<evidence type="ECO:0000313" key="1">
    <source>
        <dbReference type="EMBL" id="SEN88357.1"/>
    </source>
</evidence>
<dbReference type="OrthoDB" id="9801773at2"/>
<dbReference type="Proteomes" id="UP000183002">
    <property type="component" value="Unassembled WGS sequence"/>
</dbReference>
<dbReference type="PANTHER" id="PTHR34290">
    <property type="entry name" value="SI:CH73-390P7.2"/>
    <property type="match status" value="1"/>
</dbReference>
<gene>
    <name evidence="1" type="ORF">SAMN05216227_102937</name>
</gene>
<dbReference type="Pfam" id="PF04134">
    <property type="entry name" value="DCC1-like"/>
    <property type="match status" value="1"/>
</dbReference>
<dbReference type="STRING" id="1077947.SAMN05216227_102937"/>
<name>A0A1H8K6M8_9RHOB</name>
<dbReference type="InterPro" id="IPR044691">
    <property type="entry name" value="DCC1_Trx"/>
</dbReference>
<dbReference type="AlphaFoldDB" id="A0A1H8K6M8"/>
<dbReference type="RefSeq" id="WP_050521260.1">
    <property type="nucleotide sequence ID" value="NZ_FOCO01000029.1"/>
</dbReference>
<sequence>MTQTPTCAVFYDGSCPLCSAEIAVYRDQDSAGALTWVDVSQPASLPEGMTQAAAMARFHVMTPDGQILLGAAAFVRVWRALPGWRWLARLSDLPGMLWVMDLTYDGFLKIRPFTQRLFARLRRTAKTGKKS</sequence>
<organism evidence="1 2">
    <name type="scientific">Pseudorhodobacter antarcticus</name>
    <dbReference type="NCBI Taxonomy" id="1077947"/>
    <lineage>
        <taxon>Bacteria</taxon>
        <taxon>Pseudomonadati</taxon>
        <taxon>Pseudomonadota</taxon>
        <taxon>Alphaproteobacteria</taxon>
        <taxon>Rhodobacterales</taxon>
        <taxon>Paracoccaceae</taxon>
        <taxon>Pseudorhodobacter</taxon>
    </lineage>
</organism>
<dbReference type="GO" id="GO:0015035">
    <property type="term" value="F:protein-disulfide reductase activity"/>
    <property type="evidence" value="ECO:0007669"/>
    <property type="project" value="InterPro"/>
</dbReference>
<dbReference type="EMBL" id="FOCO01000029">
    <property type="protein sequence ID" value="SEN88357.1"/>
    <property type="molecule type" value="Genomic_DNA"/>
</dbReference>
<proteinExistence type="predicted"/>
<evidence type="ECO:0000313" key="2">
    <source>
        <dbReference type="Proteomes" id="UP000183002"/>
    </source>
</evidence>
<protein>
    <submittedName>
        <fullName evidence="1">Predicted thiol-disulfide oxidoreductase YuxK, DCC family</fullName>
    </submittedName>
</protein>
<accession>A0A1H8K6M8</accession>
<dbReference type="InterPro" id="IPR007263">
    <property type="entry name" value="DCC1-like"/>
</dbReference>